<evidence type="ECO:0000313" key="2">
    <source>
        <dbReference type="Proteomes" id="UP000466535"/>
    </source>
</evidence>
<gene>
    <name evidence="1" type="ORF">GRX03_04525</name>
</gene>
<comment type="caution">
    <text evidence="1">The sequence shown here is derived from an EMBL/GenBank/DDBJ whole genome shotgun (WGS) entry which is preliminary data.</text>
</comment>
<dbReference type="SUPFAM" id="SSF50475">
    <property type="entry name" value="FMN-binding split barrel"/>
    <property type="match status" value="1"/>
</dbReference>
<accession>A0A6B0T6G7</accession>
<dbReference type="InterPro" id="IPR012349">
    <property type="entry name" value="Split_barrel_FMN-bd"/>
</dbReference>
<protein>
    <submittedName>
        <fullName evidence="1">Pyridoxamine 5'-phosphate oxidase family protein</fullName>
    </submittedName>
</protein>
<reference evidence="1 2" key="1">
    <citation type="submission" date="2019-12" db="EMBL/GenBank/DDBJ databases">
        <title>Isolation and characterization of three novel carbon monoxide-oxidizing members of Halobacteria from salione crusts and soils.</title>
        <authorList>
            <person name="Myers M.R."/>
            <person name="King G.M."/>
        </authorList>
    </citation>
    <scope>NUCLEOTIDE SEQUENCE [LARGE SCALE GENOMIC DNA]</scope>
    <source>
        <strain evidence="1 2">WSH3</strain>
    </source>
</reference>
<organism evidence="1 2">
    <name type="scientific">Halovenus carboxidivorans</name>
    <dbReference type="NCBI Taxonomy" id="2692199"/>
    <lineage>
        <taxon>Archaea</taxon>
        <taxon>Methanobacteriati</taxon>
        <taxon>Methanobacteriota</taxon>
        <taxon>Stenosarchaea group</taxon>
        <taxon>Halobacteria</taxon>
        <taxon>Halobacteriales</taxon>
        <taxon>Haloarculaceae</taxon>
        <taxon>Halovenus</taxon>
    </lineage>
</organism>
<dbReference type="Gene3D" id="2.30.110.10">
    <property type="entry name" value="Electron Transport, Fmn-binding Protein, Chain A"/>
    <property type="match status" value="1"/>
</dbReference>
<dbReference type="RefSeq" id="WP_159762962.1">
    <property type="nucleotide sequence ID" value="NZ_WUUT01000001.1"/>
</dbReference>
<dbReference type="Proteomes" id="UP000466535">
    <property type="component" value="Unassembled WGS sequence"/>
</dbReference>
<dbReference type="AlphaFoldDB" id="A0A6B0T6G7"/>
<evidence type="ECO:0000313" key="1">
    <source>
        <dbReference type="EMBL" id="MXR50872.1"/>
    </source>
</evidence>
<proteinExistence type="predicted"/>
<keyword evidence="2" id="KW-1185">Reference proteome</keyword>
<name>A0A6B0T6G7_9EURY</name>
<dbReference type="EMBL" id="WUUT01000001">
    <property type="protein sequence ID" value="MXR50872.1"/>
    <property type="molecule type" value="Genomic_DNA"/>
</dbReference>
<sequence>MPPVKGPWSREQLRQFLEEALMPLRIGCRRPSGGLWMLSLWYTVEDDQFLCATSSDSDIAEFLRADDAVCFELSTNRPPYMGVRGNGTASLEPDEDKALLRDLLDRYLGGTESELADMLLDDDREELVIRVRPDRLYTWDFTDRMRAARTETPAGRRPEPESPRYD</sequence>